<feature type="domain" description="Anthranilate synthase component I N-terminal" evidence="17">
    <location>
        <begin position="30"/>
        <end position="171"/>
    </location>
</feature>
<evidence type="ECO:0000256" key="13">
    <source>
        <dbReference type="ARBA" id="ARBA00025634"/>
    </source>
</evidence>
<evidence type="ECO:0000256" key="10">
    <source>
        <dbReference type="ARBA" id="ARBA00022842"/>
    </source>
</evidence>
<keyword evidence="11 15" id="KW-0057">Aromatic amino acid biosynthesis</keyword>
<protein>
    <recommendedName>
        <fullName evidence="6 15">Anthranilate synthase component 1</fullName>
        <ecNumber evidence="5 15">4.1.3.27</ecNumber>
    </recommendedName>
</protein>
<gene>
    <name evidence="15" type="primary">trpE</name>
    <name evidence="18" type="ORF">DVS28_a2857</name>
</gene>
<evidence type="ECO:0000259" key="16">
    <source>
        <dbReference type="Pfam" id="PF00425"/>
    </source>
</evidence>
<comment type="pathway">
    <text evidence="2 15">Amino-acid biosynthesis; L-tryptophan biosynthesis; L-tryptophan from chorismate: step 1/5.</text>
</comment>
<evidence type="ECO:0000256" key="2">
    <source>
        <dbReference type="ARBA" id="ARBA00004873"/>
    </source>
</evidence>
<dbReference type="GO" id="GO:0046872">
    <property type="term" value="F:metal ion binding"/>
    <property type="evidence" value="ECO:0007669"/>
    <property type="project" value="UniProtKB-KW"/>
</dbReference>
<feature type="domain" description="Chorismate-utilising enzyme C-terminal" evidence="16">
    <location>
        <begin position="227"/>
        <end position="479"/>
    </location>
</feature>
<dbReference type="KEGG" id="euz:DVS28_a2857"/>
<keyword evidence="7 15" id="KW-0028">Amino-acid biosynthesis</keyword>
<dbReference type="RefSeq" id="WP_114592009.1">
    <property type="nucleotide sequence ID" value="NZ_CP031165.1"/>
</dbReference>
<keyword evidence="8 15" id="KW-0479">Metal-binding</keyword>
<evidence type="ECO:0000256" key="11">
    <source>
        <dbReference type="ARBA" id="ARBA00023141"/>
    </source>
</evidence>
<dbReference type="GO" id="GO:0000162">
    <property type="term" value="P:L-tryptophan biosynthetic process"/>
    <property type="evidence" value="ECO:0007669"/>
    <property type="project" value="UniProtKB-UniPathway"/>
</dbReference>
<evidence type="ECO:0000256" key="9">
    <source>
        <dbReference type="ARBA" id="ARBA00022822"/>
    </source>
</evidence>
<evidence type="ECO:0000256" key="5">
    <source>
        <dbReference type="ARBA" id="ARBA00012266"/>
    </source>
</evidence>
<dbReference type="NCBIfam" id="TIGR00564">
    <property type="entry name" value="trpE_most"/>
    <property type="match status" value="1"/>
</dbReference>
<keyword evidence="10 15" id="KW-0460">Magnesium</keyword>
<accession>A0A346XZ89</accession>
<dbReference type="AlphaFoldDB" id="A0A346XZ89"/>
<evidence type="ECO:0000259" key="17">
    <source>
        <dbReference type="Pfam" id="PF04715"/>
    </source>
</evidence>
<evidence type="ECO:0000256" key="4">
    <source>
        <dbReference type="ARBA" id="ARBA00011575"/>
    </source>
</evidence>
<dbReference type="SUPFAM" id="SSF56322">
    <property type="entry name" value="ADC synthase"/>
    <property type="match status" value="1"/>
</dbReference>
<comment type="cofactor">
    <cofactor evidence="1 15">
        <name>Mg(2+)</name>
        <dbReference type="ChEBI" id="CHEBI:18420"/>
    </cofactor>
</comment>
<evidence type="ECO:0000256" key="6">
    <source>
        <dbReference type="ARBA" id="ARBA00020653"/>
    </source>
</evidence>
<dbReference type="EMBL" id="CP031165">
    <property type="protein sequence ID" value="AXV07536.1"/>
    <property type="molecule type" value="Genomic_DNA"/>
</dbReference>
<dbReference type="Gene3D" id="3.60.120.10">
    <property type="entry name" value="Anthranilate synthase"/>
    <property type="match status" value="1"/>
</dbReference>
<name>A0A346XZ89_9ACTN</name>
<evidence type="ECO:0000256" key="12">
    <source>
        <dbReference type="ARBA" id="ARBA00023239"/>
    </source>
</evidence>
<evidence type="ECO:0000313" key="18">
    <source>
        <dbReference type="EMBL" id="AXV07536.1"/>
    </source>
</evidence>
<comment type="function">
    <text evidence="13 15">Part of a heterotetrameric complex that catalyzes the two-step biosynthesis of anthranilate, an intermediate in the biosynthesis of L-tryptophan. In the first step, the glutamine-binding beta subunit (TrpG) of anthranilate synthase (AS) provides the glutamine amidotransferase activity which generates ammonia as a substrate that, along with chorismate, is used in the second step, catalyzed by the large alpha subunit of AS (TrpE) to produce anthranilate. In the absence of TrpG, TrpE can synthesize anthranilate directly from chorismate and high concentrations of ammonia.</text>
</comment>
<dbReference type="Pfam" id="PF00425">
    <property type="entry name" value="Chorismate_bind"/>
    <property type="match status" value="1"/>
</dbReference>
<comment type="subunit">
    <text evidence="4 15">Heterotetramer consisting of two non-identical subunits: a beta subunit (TrpG) and a large alpha subunit (TrpE).</text>
</comment>
<keyword evidence="19" id="KW-1185">Reference proteome</keyword>
<evidence type="ECO:0000256" key="15">
    <source>
        <dbReference type="RuleBase" id="RU364045"/>
    </source>
</evidence>
<dbReference type="PANTHER" id="PTHR11236:SF48">
    <property type="entry name" value="ISOCHORISMATE SYNTHASE MENF"/>
    <property type="match status" value="1"/>
</dbReference>
<dbReference type="UniPathway" id="UPA00035">
    <property type="reaction ID" value="UER00040"/>
</dbReference>
<organism evidence="18 19">
    <name type="scientific">Euzebya pacifica</name>
    <dbReference type="NCBI Taxonomy" id="1608957"/>
    <lineage>
        <taxon>Bacteria</taxon>
        <taxon>Bacillati</taxon>
        <taxon>Actinomycetota</taxon>
        <taxon>Nitriliruptoria</taxon>
        <taxon>Euzebyales</taxon>
    </lineage>
</organism>
<dbReference type="PANTHER" id="PTHR11236">
    <property type="entry name" value="AMINOBENZOATE/ANTHRANILATE SYNTHASE"/>
    <property type="match status" value="1"/>
</dbReference>
<evidence type="ECO:0000256" key="1">
    <source>
        <dbReference type="ARBA" id="ARBA00001946"/>
    </source>
</evidence>
<evidence type="ECO:0000256" key="8">
    <source>
        <dbReference type="ARBA" id="ARBA00022723"/>
    </source>
</evidence>
<evidence type="ECO:0000256" key="7">
    <source>
        <dbReference type="ARBA" id="ARBA00022605"/>
    </source>
</evidence>
<dbReference type="InterPro" id="IPR019999">
    <property type="entry name" value="Anth_synth_I-like"/>
</dbReference>
<sequence>MNGYRPDRDTYVALAADHVLVPVVREVLADVSTPVSVYDRLRGPGSFLLESVEHGERWGRYSFTGLNPLISLRARHGQVAVTGPVPDAVATAADTGDPLATIEALLASLTVPDLDDMPPLFAGLVGYLGWDIVRHIEDLPDDTLDDQGLDDVRMMLPGQVVAFDHLRQRLIVVTNTIPGDDPGADWDRAVADTEALVARLAEPITAPVIPPPQPSRVERAESNMTPEAYMASVEACKAYIRAGDAFQVVPSQRFSLDTDVDPLAVHRVLRVINPSPYMYLFDYGDLQIVGSSPEALVTARKGVAEIWPIAGSQPRGESEAEDAAYEATLQGDEKERAEHVMLVDLARNDLGRISRTGSVRVDDFMSVVRYSHIMHLVSRVQAEVNEGMSAVDVIRATFPAGTLSGAPKVRAMEIIDEVEPTRRAIYGGGIGYVDLAGNVDLCIAIRTLVFHGGRAHVQAGAGVVADSVPEKEYEETRNKAMALLSAVRAAEAWEAG</sequence>
<keyword evidence="12 15" id="KW-0456">Lyase</keyword>
<dbReference type="Pfam" id="PF04715">
    <property type="entry name" value="Anth_synt_I_N"/>
    <property type="match status" value="1"/>
</dbReference>
<dbReference type="OrthoDB" id="3518032at2"/>
<dbReference type="EC" id="4.1.3.27" evidence="5 15"/>
<dbReference type="Proteomes" id="UP000264006">
    <property type="component" value="Chromosome"/>
</dbReference>
<evidence type="ECO:0000313" key="19">
    <source>
        <dbReference type="Proteomes" id="UP000264006"/>
    </source>
</evidence>
<dbReference type="InterPro" id="IPR015890">
    <property type="entry name" value="Chorismate_C"/>
</dbReference>
<dbReference type="InterPro" id="IPR005256">
    <property type="entry name" value="Anth_synth_I_PabB"/>
</dbReference>
<dbReference type="InterPro" id="IPR005801">
    <property type="entry name" value="ADC_synthase"/>
</dbReference>
<comment type="catalytic activity">
    <reaction evidence="14 15">
        <text>chorismate + L-glutamine = anthranilate + pyruvate + L-glutamate + H(+)</text>
        <dbReference type="Rhea" id="RHEA:21732"/>
        <dbReference type="ChEBI" id="CHEBI:15361"/>
        <dbReference type="ChEBI" id="CHEBI:15378"/>
        <dbReference type="ChEBI" id="CHEBI:16567"/>
        <dbReference type="ChEBI" id="CHEBI:29748"/>
        <dbReference type="ChEBI" id="CHEBI:29985"/>
        <dbReference type="ChEBI" id="CHEBI:58359"/>
        <dbReference type="EC" id="4.1.3.27"/>
    </reaction>
</comment>
<evidence type="ECO:0000256" key="3">
    <source>
        <dbReference type="ARBA" id="ARBA00009562"/>
    </source>
</evidence>
<keyword evidence="9 15" id="KW-0822">Tryptophan biosynthesis</keyword>
<comment type="similarity">
    <text evidence="3 15">Belongs to the anthranilate synthase component I family.</text>
</comment>
<reference evidence="18 19" key="1">
    <citation type="submission" date="2018-09" db="EMBL/GenBank/DDBJ databases">
        <title>Complete genome sequence of Euzebya sp. DY32-46 isolated from seawater of Pacific Ocean.</title>
        <authorList>
            <person name="Xu L."/>
            <person name="Wu Y.-H."/>
            <person name="Xu X.-W."/>
        </authorList>
    </citation>
    <scope>NUCLEOTIDE SEQUENCE [LARGE SCALE GENOMIC DNA]</scope>
    <source>
        <strain evidence="18 19">DY32-46</strain>
    </source>
</reference>
<dbReference type="PRINTS" id="PR00095">
    <property type="entry name" value="ANTSNTHASEI"/>
</dbReference>
<proteinExistence type="inferred from homology"/>
<evidence type="ECO:0000256" key="14">
    <source>
        <dbReference type="ARBA" id="ARBA00047683"/>
    </source>
</evidence>
<dbReference type="GO" id="GO:0004049">
    <property type="term" value="F:anthranilate synthase activity"/>
    <property type="evidence" value="ECO:0007669"/>
    <property type="project" value="UniProtKB-EC"/>
</dbReference>
<dbReference type="InterPro" id="IPR006805">
    <property type="entry name" value="Anth_synth_I_N"/>
</dbReference>